<dbReference type="SUPFAM" id="SSF53067">
    <property type="entry name" value="Actin-like ATPase domain"/>
    <property type="match status" value="2"/>
</dbReference>
<comment type="induction">
    <text evidence="7">By stress conditions e.g. heat shock.</text>
</comment>
<dbReference type="EMBL" id="CP072788">
    <property type="protein sequence ID" value="QTR01107.1"/>
    <property type="molecule type" value="Genomic_DNA"/>
</dbReference>
<dbReference type="SUPFAM" id="SSF100934">
    <property type="entry name" value="Heat shock protein 70kD (HSP70), C-terminal subdomain"/>
    <property type="match status" value="1"/>
</dbReference>
<organism evidence="10 11">
    <name type="scientific">Saccharothrix algeriensis</name>
    <dbReference type="NCBI Taxonomy" id="173560"/>
    <lineage>
        <taxon>Bacteria</taxon>
        <taxon>Bacillati</taxon>
        <taxon>Actinomycetota</taxon>
        <taxon>Actinomycetes</taxon>
        <taxon>Pseudonocardiales</taxon>
        <taxon>Pseudonocardiaceae</taxon>
        <taxon>Saccharothrix</taxon>
    </lineage>
</organism>
<keyword evidence="6 7" id="KW-0143">Chaperone</keyword>
<dbReference type="Gene3D" id="3.30.420.40">
    <property type="match status" value="2"/>
</dbReference>
<comment type="similarity">
    <text evidence="1 7 8">Belongs to the heat shock protein 70 family.</text>
</comment>
<gene>
    <name evidence="7 10" type="primary">dnaK</name>
    <name evidence="10" type="ORF">J7S33_16480</name>
</gene>
<keyword evidence="2 7" id="KW-0597">Phosphoprotein</keyword>
<dbReference type="NCBIfam" id="NF001413">
    <property type="entry name" value="PRK00290.1"/>
    <property type="match status" value="1"/>
</dbReference>
<evidence type="ECO:0000256" key="7">
    <source>
        <dbReference type="HAMAP-Rule" id="MF_00332"/>
    </source>
</evidence>
<evidence type="ECO:0000313" key="10">
    <source>
        <dbReference type="EMBL" id="QTR01107.1"/>
    </source>
</evidence>
<proteinExistence type="evidence at transcript level"/>
<keyword evidence="4 7" id="KW-0067">ATP-binding</keyword>
<dbReference type="NCBIfam" id="TIGR02350">
    <property type="entry name" value="prok_dnaK"/>
    <property type="match status" value="1"/>
</dbReference>
<dbReference type="GO" id="GO:0140662">
    <property type="term" value="F:ATP-dependent protein folding chaperone"/>
    <property type="evidence" value="ECO:0007669"/>
    <property type="project" value="InterPro"/>
</dbReference>
<feature type="modified residue" description="Phosphothreonine; by autocatalysis" evidence="7">
    <location>
        <position position="176"/>
    </location>
</feature>
<evidence type="ECO:0000256" key="1">
    <source>
        <dbReference type="ARBA" id="ARBA00007381"/>
    </source>
</evidence>
<dbReference type="AlphaFoldDB" id="A0A8T8HRN6"/>
<evidence type="ECO:0000256" key="2">
    <source>
        <dbReference type="ARBA" id="ARBA00022553"/>
    </source>
</evidence>
<keyword evidence="3 7" id="KW-0547">Nucleotide-binding</keyword>
<dbReference type="Proteomes" id="UP000671828">
    <property type="component" value="Chromosome"/>
</dbReference>
<dbReference type="Gene3D" id="1.20.1270.10">
    <property type="match status" value="1"/>
</dbReference>
<feature type="compositionally biased region" description="Low complexity" evidence="9">
    <location>
        <begin position="582"/>
        <end position="603"/>
    </location>
</feature>
<dbReference type="InterPro" id="IPR012725">
    <property type="entry name" value="Chaperone_DnaK"/>
</dbReference>
<evidence type="ECO:0000256" key="9">
    <source>
        <dbReference type="SAM" id="MobiDB-lite"/>
    </source>
</evidence>
<name>A0A8T8HRN6_9PSEU</name>
<dbReference type="Gene3D" id="2.60.34.10">
    <property type="entry name" value="Substrate Binding Domain Of DNAk, Chain A, domain 1"/>
    <property type="match status" value="1"/>
</dbReference>
<dbReference type="GO" id="GO:0005524">
    <property type="term" value="F:ATP binding"/>
    <property type="evidence" value="ECO:0007669"/>
    <property type="project" value="UniProtKB-UniRule"/>
</dbReference>
<evidence type="ECO:0000256" key="8">
    <source>
        <dbReference type="RuleBase" id="RU003322"/>
    </source>
</evidence>
<dbReference type="InterPro" id="IPR013126">
    <property type="entry name" value="Hsp_70_fam"/>
</dbReference>
<evidence type="ECO:0000256" key="3">
    <source>
        <dbReference type="ARBA" id="ARBA00022741"/>
    </source>
</evidence>
<dbReference type="SUPFAM" id="SSF100920">
    <property type="entry name" value="Heat shock protein 70kD (HSP70), peptide-binding domain"/>
    <property type="match status" value="1"/>
</dbReference>
<dbReference type="FunFam" id="2.60.34.10:FF:000014">
    <property type="entry name" value="Chaperone protein DnaK HSP70"/>
    <property type="match status" value="1"/>
</dbReference>
<keyword evidence="5 7" id="KW-0346">Stress response</keyword>
<dbReference type="PROSITE" id="PS01036">
    <property type="entry name" value="HSP70_3"/>
    <property type="match status" value="1"/>
</dbReference>
<dbReference type="InterPro" id="IPR043129">
    <property type="entry name" value="ATPase_NBD"/>
</dbReference>
<dbReference type="CDD" id="cd10234">
    <property type="entry name" value="ASKHA_NBD_HSP70_DnaK-like"/>
    <property type="match status" value="1"/>
</dbReference>
<protein>
    <recommendedName>
        <fullName evidence="7">Chaperone protein DnaK</fullName>
    </recommendedName>
    <alternativeName>
        <fullName evidence="7">HSP70</fullName>
    </alternativeName>
    <alternativeName>
        <fullName evidence="7">Heat shock 70 kDa protein</fullName>
    </alternativeName>
    <alternativeName>
        <fullName evidence="7">Heat shock protein 70</fullName>
    </alternativeName>
</protein>
<dbReference type="InterPro" id="IPR029048">
    <property type="entry name" value="HSP70_C_sf"/>
</dbReference>
<dbReference type="HAMAP" id="MF_00332">
    <property type="entry name" value="DnaK"/>
    <property type="match status" value="1"/>
</dbReference>
<evidence type="ECO:0000256" key="4">
    <source>
        <dbReference type="ARBA" id="ARBA00022840"/>
    </source>
</evidence>
<comment type="function">
    <text evidence="7">Acts as a chaperone.</text>
</comment>
<sequence length="620" mass="66520">MARAVGIDLGTTNSVVAVLEGGEPTVIANSEGSRTTPSIVAFAKNGEVLVGQPAKNQAVTNVDRTIRSVKRHIGTNWTTEEVDGKKYTPQEISARVLMKLKRDAEAYLGEEITDAVITVPAYFEDAQRQATKEAGQIAGLNVLRIVNEPTSAALAYGLDKGEKEQTILVFDLGGGTFDVSLLELGDGVVEVRATSGDNHLGGDDWDQRIVDWLVERFKQGNGIDLTKDKMALQRIREAAEKAKIELSSSNNATINLPYITVDADKNPLFLDETLSRAEFQRITNDLLERTRAPFNNVIKDAGISVGDIDHVVLVGGSTRMPAVAELVKELTGGREPNKGVNPDEGVAVGAALQAGVLKGEVKDVLLLDVTPLSLGIETKGGVMTKLIERNTTIPTKRSEIFTTADDNQPSVQIQVYQGERDFAADNKKLGMFELTGLPPAPRGVPQIEVTFDIDANGIVHVSAKDMGTGKEQRMTITGGSALPKDDIDRMIKDAEAHAEEDKRRREEAEVRNQAETLVYQTEKVVKENDDKIPADVKEKVKAALEETNEALKGTDIAKVRSAVEKLATESQAIGQSLYANTGANPADAPTGDAGAPGAAPGGAKADDVVDAEIVDEDEKK</sequence>
<dbReference type="Gene3D" id="3.90.640.10">
    <property type="entry name" value="Actin, Chain A, domain 4"/>
    <property type="match status" value="1"/>
</dbReference>
<dbReference type="PROSITE" id="PS00297">
    <property type="entry name" value="HSP70_1"/>
    <property type="match status" value="1"/>
</dbReference>
<dbReference type="FunFam" id="3.90.640.10:FF:000003">
    <property type="entry name" value="Molecular chaperone DnaK"/>
    <property type="match status" value="1"/>
</dbReference>
<dbReference type="GO" id="GO:0051082">
    <property type="term" value="F:unfolded protein binding"/>
    <property type="evidence" value="ECO:0007669"/>
    <property type="project" value="InterPro"/>
</dbReference>
<accession>A0A8T8HRN6</accession>
<dbReference type="Pfam" id="PF00012">
    <property type="entry name" value="HSP70"/>
    <property type="match status" value="1"/>
</dbReference>
<evidence type="ECO:0000256" key="6">
    <source>
        <dbReference type="ARBA" id="ARBA00023186"/>
    </source>
</evidence>
<dbReference type="PROSITE" id="PS00329">
    <property type="entry name" value="HSP70_2"/>
    <property type="match status" value="1"/>
</dbReference>
<feature type="region of interest" description="Disordered" evidence="9">
    <location>
        <begin position="578"/>
        <end position="607"/>
    </location>
</feature>
<evidence type="ECO:0000256" key="5">
    <source>
        <dbReference type="ARBA" id="ARBA00023016"/>
    </source>
</evidence>
<evidence type="ECO:0000313" key="11">
    <source>
        <dbReference type="Proteomes" id="UP000671828"/>
    </source>
</evidence>
<dbReference type="FunFam" id="3.30.420.40:FF:000071">
    <property type="entry name" value="Molecular chaperone DnaK"/>
    <property type="match status" value="1"/>
</dbReference>
<reference evidence="10" key="1">
    <citation type="submission" date="2021-04" db="EMBL/GenBank/DDBJ databases">
        <title>Saccharothrix algeriensis WGS.</title>
        <authorList>
            <person name="Stuskova K."/>
            <person name="Hakalova E."/>
            <person name="Tebbal A.B."/>
            <person name="Eichmeier A."/>
        </authorList>
    </citation>
    <scope>NUCLEOTIDE SEQUENCE</scope>
    <source>
        <strain evidence="10">NRRL B-24137</strain>
    </source>
</reference>
<dbReference type="InterPro" id="IPR029047">
    <property type="entry name" value="HSP70_peptide-bd_sf"/>
</dbReference>
<dbReference type="PRINTS" id="PR00301">
    <property type="entry name" value="HEATSHOCK70"/>
</dbReference>
<dbReference type="FunFam" id="1.20.1270.10:FF:000001">
    <property type="entry name" value="Molecular chaperone DnaK"/>
    <property type="match status" value="1"/>
</dbReference>
<dbReference type="InterPro" id="IPR018181">
    <property type="entry name" value="Heat_shock_70_CS"/>
</dbReference>
<dbReference type="PANTHER" id="PTHR19375">
    <property type="entry name" value="HEAT SHOCK PROTEIN 70KDA"/>
    <property type="match status" value="1"/>
</dbReference>